<evidence type="ECO:0000313" key="2">
    <source>
        <dbReference type="Proteomes" id="UP000002640"/>
    </source>
</evidence>
<dbReference type="KEGG" id="psoj:PHYSODRAFT_469576"/>
<dbReference type="InParanoid" id="G4YMQ0"/>
<dbReference type="PANTHER" id="PTHR33977:SF1">
    <property type="entry name" value="ZINC ION BINDING PROTEIN"/>
    <property type="match status" value="1"/>
</dbReference>
<dbReference type="EMBL" id="JH159151">
    <property type="protein sequence ID" value="EGZ28925.1"/>
    <property type="molecule type" value="Genomic_DNA"/>
</dbReference>
<proteinExistence type="predicted"/>
<sequence length="510" mass="58105">CSWRAKVLTCQVTTKSDVFISGKHHTTSESPKRPKLTRSMKRFASQLLGNRAKPKRVRHDIRDKFEPEKGAAPKLSQVQHFIGHLKRPRLKESDFVEDIEILATGLKCHDEIGGIDPFIFGYKVEGGKSSFGYGTDEPPLVVGVSTPFMLKTLSYANEHIFHIDATYKLNQSGYPTIVLRVSDRARSFHSVAIFITSQVTGPIIHNVLVEIFDMYRVLTGELPEIRFCVADADKAQYNAVQSAVALKTRNPENLVFLMCFFHVVKNVGEHVSKLFGKSISQVYRYLYLMHFARSEDEFESFSKKALSVWGDDPVLAKFAKYVKKQWLNSVFANWGVFWTPPGYATTYNPVETFNRSIKQVYTFFSSTKLVGLMDRLQMIPICLNAPASCFSWKASDNIMKFCQREDPTHTVDESATWKKLCPALKTKNKNLMEIEDQPVDGWKFDLETKVCPCRSWNKYGACVHSVTCLRLAKLPIPGVPEPKRVFFQQKEACWWKTRHSRTRVVAGVAS</sequence>
<dbReference type="SMR" id="G4YMQ0"/>
<organism evidence="1 2">
    <name type="scientific">Phytophthora sojae (strain P6497)</name>
    <name type="common">Soybean stem and root rot agent</name>
    <name type="synonym">Phytophthora megasperma f. sp. glycines</name>
    <dbReference type="NCBI Taxonomy" id="1094619"/>
    <lineage>
        <taxon>Eukaryota</taxon>
        <taxon>Sar</taxon>
        <taxon>Stramenopiles</taxon>
        <taxon>Oomycota</taxon>
        <taxon>Peronosporomycetes</taxon>
        <taxon>Peronosporales</taxon>
        <taxon>Peronosporaceae</taxon>
        <taxon>Phytophthora</taxon>
    </lineage>
</organism>
<accession>G4YMQ0</accession>
<keyword evidence="2" id="KW-1185">Reference proteome</keyword>
<feature type="non-terminal residue" evidence="1">
    <location>
        <position position="1"/>
    </location>
</feature>
<name>G4YMQ0_PHYSP</name>
<evidence type="ECO:0000313" key="1">
    <source>
        <dbReference type="EMBL" id="EGZ28925.1"/>
    </source>
</evidence>
<protein>
    <submittedName>
        <fullName evidence="1">Uncharacterized protein</fullName>
    </submittedName>
</protein>
<dbReference type="GeneID" id="20653830"/>
<reference evidence="1 2" key="1">
    <citation type="journal article" date="2006" name="Science">
        <title>Phytophthora genome sequences uncover evolutionary origins and mechanisms of pathogenesis.</title>
        <authorList>
            <person name="Tyler B.M."/>
            <person name="Tripathy S."/>
            <person name="Zhang X."/>
            <person name="Dehal P."/>
            <person name="Jiang R.H."/>
            <person name="Aerts A."/>
            <person name="Arredondo F.D."/>
            <person name="Baxter L."/>
            <person name="Bensasson D."/>
            <person name="Beynon J.L."/>
            <person name="Chapman J."/>
            <person name="Damasceno C.M."/>
            <person name="Dorrance A.E."/>
            <person name="Dou D."/>
            <person name="Dickerman A.W."/>
            <person name="Dubchak I.L."/>
            <person name="Garbelotto M."/>
            <person name="Gijzen M."/>
            <person name="Gordon S.G."/>
            <person name="Govers F."/>
            <person name="Grunwald N.J."/>
            <person name="Huang W."/>
            <person name="Ivors K.L."/>
            <person name="Jones R.W."/>
            <person name="Kamoun S."/>
            <person name="Krampis K."/>
            <person name="Lamour K.H."/>
            <person name="Lee M.K."/>
            <person name="McDonald W.H."/>
            <person name="Medina M."/>
            <person name="Meijer H.J."/>
            <person name="Nordberg E.K."/>
            <person name="Maclean D.J."/>
            <person name="Ospina-Giraldo M.D."/>
            <person name="Morris P.F."/>
            <person name="Phuntumart V."/>
            <person name="Putnam N.H."/>
            <person name="Rash S."/>
            <person name="Rose J.K."/>
            <person name="Sakihama Y."/>
            <person name="Salamov A.A."/>
            <person name="Savidor A."/>
            <person name="Scheuring C.F."/>
            <person name="Smith B.M."/>
            <person name="Sobral B.W."/>
            <person name="Terry A."/>
            <person name="Torto-Alalibo T.A."/>
            <person name="Win J."/>
            <person name="Xu Z."/>
            <person name="Zhang H."/>
            <person name="Grigoriev I.V."/>
            <person name="Rokhsar D.S."/>
            <person name="Boore J.L."/>
        </authorList>
    </citation>
    <scope>NUCLEOTIDE SEQUENCE [LARGE SCALE GENOMIC DNA]</scope>
    <source>
        <strain evidence="1 2">P6497</strain>
    </source>
</reference>
<dbReference type="PANTHER" id="PTHR33977">
    <property type="entry name" value="ZINC ION BINDING PROTEIN"/>
    <property type="match status" value="1"/>
</dbReference>
<dbReference type="RefSeq" id="XP_009516200.1">
    <property type="nucleotide sequence ID" value="XM_009517905.1"/>
</dbReference>
<gene>
    <name evidence="1" type="ORF">PHYSODRAFT_469576</name>
</gene>
<dbReference type="AlphaFoldDB" id="G4YMQ0"/>
<dbReference type="Proteomes" id="UP000002640">
    <property type="component" value="Unassembled WGS sequence"/>
</dbReference>